<gene>
    <name evidence="6" type="ORF">PtoMrB4_24000</name>
</gene>
<feature type="domain" description="PAS" evidence="3">
    <location>
        <begin position="316"/>
        <end position="387"/>
    </location>
</feature>
<dbReference type="SUPFAM" id="SSF55785">
    <property type="entry name" value="PYP-like sensor domain (PAS domain)"/>
    <property type="match status" value="2"/>
</dbReference>
<feature type="domain" description="PAC" evidence="4">
    <location>
        <begin position="245"/>
        <end position="297"/>
    </location>
</feature>
<name>A0A679GDI0_9GAMM</name>
<dbReference type="InterPro" id="IPR035965">
    <property type="entry name" value="PAS-like_dom_sf"/>
</dbReference>
<dbReference type="SMART" id="SM00065">
    <property type="entry name" value="GAF"/>
    <property type="match status" value="1"/>
</dbReference>
<protein>
    <submittedName>
        <fullName evidence="6">Sensor domain-containing diguanylate cyclase</fullName>
    </submittedName>
</protein>
<dbReference type="Pfam" id="PF00990">
    <property type="entry name" value="GGDEF"/>
    <property type="match status" value="1"/>
</dbReference>
<dbReference type="EMBL" id="AP022642">
    <property type="protein sequence ID" value="BCA28423.1"/>
    <property type="molecule type" value="Genomic_DNA"/>
</dbReference>
<comment type="cofactor">
    <cofactor evidence="1">
        <name>Mg(2+)</name>
        <dbReference type="ChEBI" id="CHEBI:18420"/>
    </cofactor>
</comment>
<dbReference type="GO" id="GO:0006355">
    <property type="term" value="P:regulation of DNA-templated transcription"/>
    <property type="evidence" value="ECO:0007669"/>
    <property type="project" value="InterPro"/>
</dbReference>
<dbReference type="GO" id="GO:0005886">
    <property type="term" value="C:plasma membrane"/>
    <property type="evidence" value="ECO:0007669"/>
    <property type="project" value="UniProtKB-SubCell"/>
</dbReference>
<dbReference type="PROSITE" id="PS50112">
    <property type="entry name" value="PAS"/>
    <property type="match status" value="2"/>
</dbReference>
<dbReference type="RefSeq" id="WP_172433397.1">
    <property type="nucleotide sequence ID" value="NZ_AP022642.1"/>
</dbReference>
<evidence type="ECO:0000259" key="5">
    <source>
        <dbReference type="PROSITE" id="PS50887"/>
    </source>
</evidence>
<dbReference type="SMART" id="SM00091">
    <property type="entry name" value="PAS"/>
    <property type="match status" value="2"/>
</dbReference>
<dbReference type="InterPro" id="IPR001610">
    <property type="entry name" value="PAC"/>
</dbReference>
<dbReference type="InterPro" id="IPR000014">
    <property type="entry name" value="PAS"/>
</dbReference>
<feature type="domain" description="PAS" evidence="3">
    <location>
        <begin position="171"/>
        <end position="241"/>
    </location>
</feature>
<dbReference type="InterPro" id="IPR000700">
    <property type="entry name" value="PAS-assoc_C"/>
</dbReference>
<dbReference type="GO" id="GO:0003824">
    <property type="term" value="F:catalytic activity"/>
    <property type="evidence" value="ECO:0007669"/>
    <property type="project" value="UniProtKB-ARBA"/>
</dbReference>
<dbReference type="InterPro" id="IPR000160">
    <property type="entry name" value="GGDEF_dom"/>
</dbReference>
<dbReference type="PROSITE" id="PS50113">
    <property type="entry name" value="PAC"/>
    <property type="match status" value="2"/>
</dbReference>
<dbReference type="PANTHER" id="PTHR44757">
    <property type="entry name" value="DIGUANYLATE CYCLASE DGCP"/>
    <property type="match status" value="1"/>
</dbReference>
<dbReference type="SMART" id="SM00267">
    <property type="entry name" value="GGDEF"/>
    <property type="match status" value="1"/>
</dbReference>
<proteinExistence type="predicted"/>
<comment type="subcellular location">
    <subcellularLocation>
        <location evidence="2">Cell inner membrane</location>
    </subcellularLocation>
</comment>
<dbReference type="CDD" id="cd01949">
    <property type="entry name" value="GGDEF"/>
    <property type="match status" value="1"/>
</dbReference>
<dbReference type="Gene3D" id="3.30.70.270">
    <property type="match status" value="1"/>
</dbReference>
<sequence>MSNVQHEAERLQLLRSLEILDTPPEQVFDRITRVLASTLGVPIALVSLVDEHRQWFKSRVGLDVQETPRDAAFCVHAIGGSGTLVVEDARTDVRFRDNPLVVGAPHIRFYAGTPIRTREGFALGTLCAIDDRPRQLTDEQRRVLEDLAALVAREFHLREAALDSRRLAREAEGRFEMLFERVGSGLAVVSPEGRWLRVNQALIKLLGYSREELAGMNFADVTVPEDLDADLVQVERLIRGEIDRYELEKRYVRKDGRPIWVSITVTKQLDRRGALEHFLAVINDIDARKHTEAHLAELQRTLEQRVHERTQALAEREMELRAVLEHTQDAYVAMDSEGCISAWNRAAEALFGWTRDEAIGQALHDLLIPEPMRQAHLDGLRHYLRTGEHQVLGRRIELDALHKDGRLMPLEVHIDALRAGGKVLFNAFLHEISQRKQREARLRREALQDPLTGLPNRRALYDHLPALMARADRHGEAFALMFLDLDGFKQVNDALGHDAGDALLREVARRLRASLRSADQVYRLAGDEFTLLVHPLGDRPAVHAVAEKVLAAIRTPYQLEGRSAEVQVSIGVALFRPGDGRSHAQLIKDADAAMYQAKQEGRDRYRIAKADLAWASGT</sequence>
<accession>A0A679GDI0</accession>
<dbReference type="GeneID" id="57397624"/>
<feature type="domain" description="PAC" evidence="4">
    <location>
        <begin position="394"/>
        <end position="444"/>
    </location>
</feature>
<dbReference type="InterPro" id="IPR029016">
    <property type="entry name" value="GAF-like_dom_sf"/>
</dbReference>
<evidence type="ECO:0000313" key="6">
    <source>
        <dbReference type="EMBL" id="BCA28423.1"/>
    </source>
</evidence>
<dbReference type="KEGG" id="poj:PtoMrB4_24000"/>
<dbReference type="NCBIfam" id="TIGR00229">
    <property type="entry name" value="sensory_box"/>
    <property type="match status" value="2"/>
</dbReference>
<evidence type="ECO:0000256" key="2">
    <source>
        <dbReference type="ARBA" id="ARBA00004533"/>
    </source>
</evidence>
<evidence type="ECO:0000259" key="3">
    <source>
        <dbReference type="PROSITE" id="PS50112"/>
    </source>
</evidence>
<evidence type="ECO:0000259" key="4">
    <source>
        <dbReference type="PROSITE" id="PS50113"/>
    </source>
</evidence>
<dbReference type="Proteomes" id="UP000501237">
    <property type="component" value="Chromosome"/>
</dbReference>
<dbReference type="CDD" id="cd00130">
    <property type="entry name" value="PAS"/>
    <property type="match status" value="2"/>
</dbReference>
<dbReference type="Pfam" id="PF00989">
    <property type="entry name" value="PAS"/>
    <property type="match status" value="2"/>
</dbReference>
<evidence type="ECO:0000313" key="7">
    <source>
        <dbReference type="Proteomes" id="UP000501237"/>
    </source>
</evidence>
<dbReference type="SMART" id="SM00086">
    <property type="entry name" value="PAC"/>
    <property type="match status" value="2"/>
</dbReference>
<dbReference type="InterPro" id="IPR043128">
    <property type="entry name" value="Rev_trsase/Diguanyl_cyclase"/>
</dbReference>
<dbReference type="PROSITE" id="PS50887">
    <property type="entry name" value="GGDEF"/>
    <property type="match status" value="1"/>
</dbReference>
<dbReference type="AlphaFoldDB" id="A0A679GDI0"/>
<dbReference type="SUPFAM" id="SSF55781">
    <property type="entry name" value="GAF domain-like"/>
    <property type="match status" value="1"/>
</dbReference>
<dbReference type="PANTHER" id="PTHR44757:SF2">
    <property type="entry name" value="BIOFILM ARCHITECTURE MAINTENANCE PROTEIN MBAA"/>
    <property type="match status" value="1"/>
</dbReference>
<dbReference type="Gene3D" id="3.30.450.40">
    <property type="match status" value="1"/>
</dbReference>
<dbReference type="InterPro" id="IPR029787">
    <property type="entry name" value="Nucleotide_cyclase"/>
</dbReference>
<dbReference type="Gene3D" id="3.30.450.20">
    <property type="entry name" value="PAS domain"/>
    <property type="match status" value="2"/>
</dbReference>
<dbReference type="NCBIfam" id="TIGR00254">
    <property type="entry name" value="GGDEF"/>
    <property type="match status" value="1"/>
</dbReference>
<dbReference type="Pfam" id="PF01590">
    <property type="entry name" value="GAF"/>
    <property type="match status" value="1"/>
</dbReference>
<feature type="domain" description="GGDEF" evidence="5">
    <location>
        <begin position="476"/>
        <end position="610"/>
    </location>
</feature>
<reference evidence="6 7" key="1">
    <citation type="journal article" date="2020" name="Microbiol. Resour. Announc.">
        <title>Complete genome sequence of Pseudomonas otitidis strain MrB4, isolated from Lake Biwa in Japan.</title>
        <authorList>
            <person name="Miyazaki K."/>
            <person name="Hase E."/>
            <person name="Maruya T."/>
        </authorList>
    </citation>
    <scope>NUCLEOTIDE SEQUENCE [LARGE SCALE GENOMIC DNA]</scope>
    <source>
        <strain evidence="6 7">MrB4</strain>
    </source>
</reference>
<dbReference type="FunFam" id="3.30.70.270:FF:000001">
    <property type="entry name" value="Diguanylate cyclase domain protein"/>
    <property type="match status" value="1"/>
</dbReference>
<dbReference type="InterPro" id="IPR013767">
    <property type="entry name" value="PAS_fold"/>
</dbReference>
<dbReference type="SUPFAM" id="SSF55073">
    <property type="entry name" value="Nucleotide cyclase"/>
    <property type="match status" value="1"/>
</dbReference>
<organism evidence="6 7">
    <name type="scientific">Metapseudomonas otitidis</name>
    <dbReference type="NCBI Taxonomy" id="319939"/>
    <lineage>
        <taxon>Bacteria</taxon>
        <taxon>Pseudomonadati</taxon>
        <taxon>Pseudomonadota</taxon>
        <taxon>Gammaproteobacteria</taxon>
        <taxon>Pseudomonadales</taxon>
        <taxon>Pseudomonadaceae</taxon>
        <taxon>Metapseudomonas</taxon>
    </lineage>
</organism>
<dbReference type="InterPro" id="IPR052155">
    <property type="entry name" value="Biofilm_reg_signaling"/>
</dbReference>
<dbReference type="InterPro" id="IPR003018">
    <property type="entry name" value="GAF"/>
</dbReference>
<evidence type="ECO:0000256" key="1">
    <source>
        <dbReference type="ARBA" id="ARBA00001946"/>
    </source>
</evidence>